<keyword evidence="7" id="KW-1185">Reference proteome</keyword>
<dbReference type="GO" id="GO:0000175">
    <property type="term" value="F:3'-5'-RNA exonuclease activity"/>
    <property type="evidence" value="ECO:0007669"/>
    <property type="project" value="InterPro"/>
</dbReference>
<dbReference type="AlphaFoldDB" id="A0AAD5XCZ7"/>
<dbReference type="PANTHER" id="PTHR23044:SF61">
    <property type="entry name" value="3'-5' EXORIBONUCLEASE 1-RELATED"/>
    <property type="match status" value="1"/>
</dbReference>
<dbReference type="Pfam" id="PF00929">
    <property type="entry name" value="RNase_T"/>
    <property type="match status" value="1"/>
</dbReference>
<keyword evidence="2" id="KW-0378">Hydrolase</keyword>
<dbReference type="EMBL" id="JADGJH010000775">
    <property type="protein sequence ID" value="KAJ3122890.1"/>
    <property type="molecule type" value="Genomic_DNA"/>
</dbReference>
<reference evidence="6" key="1">
    <citation type="submission" date="2020-05" db="EMBL/GenBank/DDBJ databases">
        <title>Phylogenomic resolution of chytrid fungi.</title>
        <authorList>
            <person name="Stajich J.E."/>
            <person name="Amses K."/>
            <person name="Simmons R."/>
            <person name="Seto K."/>
            <person name="Myers J."/>
            <person name="Bonds A."/>
            <person name="Quandt C.A."/>
            <person name="Barry K."/>
            <person name="Liu P."/>
            <person name="Grigoriev I."/>
            <person name="Longcore J.E."/>
            <person name="James T.Y."/>
        </authorList>
    </citation>
    <scope>NUCLEOTIDE SEQUENCE</scope>
    <source>
        <strain evidence="6">JEL0513</strain>
    </source>
</reference>
<keyword evidence="1" id="KW-0540">Nuclease</keyword>
<feature type="domain" description="Exonuclease" evidence="5">
    <location>
        <begin position="298"/>
        <end position="483"/>
    </location>
</feature>
<organism evidence="6 7">
    <name type="scientific">Physocladia obscura</name>
    <dbReference type="NCBI Taxonomy" id="109957"/>
    <lineage>
        <taxon>Eukaryota</taxon>
        <taxon>Fungi</taxon>
        <taxon>Fungi incertae sedis</taxon>
        <taxon>Chytridiomycota</taxon>
        <taxon>Chytridiomycota incertae sedis</taxon>
        <taxon>Chytridiomycetes</taxon>
        <taxon>Chytridiales</taxon>
        <taxon>Chytriomycetaceae</taxon>
        <taxon>Physocladia</taxon>
    </lineage>
</organism>
<proteinExistence type="predicted"/>
<dbReference type="GO" id="GO:0003676">
    <property type="term" value="F:nucleic acid binding"/>
    <property type="evidence" value="ECO:0007669"/>
    <property type="project" value="InterPro"/>
</dbReference>
<dbReference type="InterPro" id="IPR036397">
    <property type="entry name" value="RNaseH_sf"/>
</dbReference>
<dbReference type="CDD" id="cd02440">
    <property type="entry name" value="AdoMet_MTases"/>
    <property type="match status" value="1"/>
</dbReference>
<evidence type="ECO:0000256" key="4">
    <source>
        <dbReference type="SAM" id="MobiDB-lite"/>
    </source>
</evidence>
<comment type="caution">
    <text evidence="6">The sequence shown here is derived from an EMBL/GenBank/DDBJ whole genome shotgun (WGS) entry which is preliminary data.</text>
</comment>
<evidence type="ECO:0000313" key="6">
    <source>
        <dbReference type="EMBL" id="KAJ3122890.1"/>
    </source>
</evidence>
<evidence type="ECO:0000256" key="1">
    <source>
        <dbReference type="ARBA" id="ARBA00022722"/>
    </source>
</evidence>
<dbReference type="InterPro" id="IPR047201">
    <property type="entry name" value="ERI-1_3'hExo-like"/>
</dbReference>
<dbReference type="CDD" id="cd06133">
    <property type="entry name" value="ERI-1_3'hExo_like"/>
    <property type="match status" value="1"/>
</dbReference>
<dbReference type="SMART" id="SM00479">
    <property type="entry name" value="EXOIII"/>
    <property type="match status" value="1"/>
</dbReference>
<dbReference type="SUPFAM" id="SSF53098">
    <property type="entry name" value="Ribonuclease H-like"/>
    <property type="match status" value="1"/>
</dbReference>
<accession>A0AAD5XCZ7</accession>
<dbReference type="PANTHER" id="PTHR23044">
    <property type="entry name" value="3'-5' EXONUCLEASE ERI1-RELATED"/>
    <property type="match status" value="1"/>
</dbReference>
<sequence>MDNLDEFLPSADLLLDDGHAFTAQLSTAAPLQTLVNTIPLSGSEFVAPFVPCSPDVASAALRIAKLSTSDVLCDLGCGDGRILELALQNTDGSAVPLRVVGVELDLHLARHLREKVAPQFKVQRFLVIEANMFEVDLDALGVTVLIVYLLPDALKALKPLLQKWFSGDPNIRRIVTIGYSVPEWTPLYSVQSAGFGQSMFLYNMSATERNAEYPESESEQNQLAPVEKLRVALAELGLSSKGQLKTLKKRMRGHRKNSSTSQLQETSEHKQQQQQLNEVEEVQEQISNKSSVRQPFDYYLVFDVEATCEENNRNWTHEIIEFPVVVIGSKTMSVVAEFRSFVKPVLNPTLSPFCTQLTGITQEQVDTAPQFPAVLKSFEAFLSRNDIRPARMAFCTDGPWDIRDFVRTQCEVSGLRRPSYLVDYIDVRRMFARFYLGKRGKRQNLAGMLTTLGMTFEGREHSGIDDARNIARIVLRMMADGCVFDSSK</sequence>
<dbReference type="InterPro" id="IPR012337">
    <property type="entry name" value="RNaseH-like_sf"/>
</dbReference>
<dbReference type="Proteomes" id="UP001211907">
    <property type="component" value="Unassembled WGS sequence"/>
</dbReference>
<gene>
    <name evidence="6" type="primary">ERI1</name>
    <name evidence="6" type="ORF">HK100_011802</name>
</gene>
<dbReference type="Gene3D" id="3.30.420.10">
    <property type="entry name" value="Ribonuclease H-like superfamily/Ribonuclease H"/>
    <property type="match status" value="1"/>
</dbReference>
<dbReference type="InterPro" id="IPR051274">
    <property type="entry name" value="3-5_Exoribonuclease"/>
</dbReference>
<dbReference type="InterPro" id="IPR013520">
    <property type="entry name" value="Ribonucl_H"/>
</dbReference>
<dbReference type="SUPFAM" id="SSF53335">
    <property type="entry name" value="S-adenosyl-L-methionine-dependent methyltransferases"/>
    <property type="match status" value="1"/>
</dbReference>
<evidence type="ECO:0000256" key="3">
    <source>
        <dbReference type="ARBA" id="ARBA00022839"/>
    </source>
</evidence>
<evidence type="ECO:0000313" key="7">
    <source>
        <dbReference type="Proteomes" id="UP001211907"/>
    </source>
</evidence>
<dbReference type="InterPro" id="IPR029063">
    <property type="entry name" value="SAM-dependent_MTases_sf"/>
</dbReference>
<dbReference type="Gene3D" id="3.40.50.150">
    <property type="entry name" value="Vaccinia Virus protein VP39"/>
    <property type="match status" value="1"/>
</dbReference>
<feature type="compositionally biased region" description="Basic residues" evidence="4">
    <location>
        <begin position="247"/>
        <end position="257"/>
    </location>
</feature>
<feature type="region of interest" description="Disordered" evidence="4">
    <location>
        <begin position="247"/>
        <end position="282"/>
    </location>
</feature>
<evidence type="ECO:0000259" key="5">
    <source>
        <dbReference type="SMART" id="SM00479"/>
    </source>
</evidence>
<protein>
    <submittedName>
        <fullName evidence="6">3'-5' exoribonuclease 1</fullName>
    </submittedName>
</protein>
<evidence type="ECO:0000256" key="2">
    <source>
        <dbReference type="ARBA" id="ARBA00022801"/>
    </source>
</evidence>
<keyword evidence="3" id="KW-0269">Exonuclease</keyword>
<name>A0AAD5XCZ7_9FUNG</name>